<protein>
    <submittedName>
        <fullName evidence="12">Inner membrane protein</fullName>
    </submittedName>
</protein>
<gene>
    <name evidence="12" type="ORF">X798_06292</name>
</gene>
<feature type="transmembrane region" description="Helical" evidence="10">
    <location>
        <begin position="849"/>
        <end position="867"/>
    </location>
</feature>
<evidence type="ECO:0000313" key="13">
    <source>
        <dbReference type="Proteomes" id="UP000242913"/>
    </source>
</evidence>
<dbReference type="CDD" id="cd20069">
    <property type="entry name" value="5TM_Oxa1-like"/>
    <property type="match status" value="1"/>
</dbReference>
<feature type="transmembrane region" description="Helical" evidence="10">
    <location>
        <begin position="1011"/>
        <end position="1031"/>
    </location>
</feature>
<organism evidence="12 13">
    <name type="scientific">Onchocerca flexuosa</name>
    <dbReference type="NCBI Taxonomy" id="387005"/>
    <lineage>
        <taxon>Eukaryota</taxon>
        <taxon>Metazoa</taxon>
        <taxon>Ecdysozoa</taxon>
        <taxon>Nematoda</taxon>
        <taxon>Chromadorea</taxon>
        <taxon>Rhabditida</taxon>
        <taxon>Spirurina</taxon>
        <taxon>Spiruromorpha</taxon>
        <taxon>Filarioidea</taxon>
        <taxon>Onchocercidae</taxon>
        <taxon>Onchocerca</taxon>
    </lineage>
</organism>
<dbReference type="InterPro" id="IPR001708">
    <property type="entry name" value="YidC/ALB3/OXA1/COX18"/>
</dbReference>
<evidence type="ECO:0000256" key="5">
    <source>
        <dbReference type="ARBA" id="ARBA00022946"/>
    </source>
</evidence>
<keyword evidence="7" id="KW-0496">Mitochondrion</keyword>
<dbReference type="OrthoDB" id="2148490at2759"/>
<feature type="transmembrane region" description="Helical" evidence="10">
    <location>
        <begin position="965"/>
        <end position="986"/>
    </location>
</feature>
<dbReference type="GO" id="GO:0032977">
    <property type="term" value="F:membrane insertase activity"/>
    <property type="evidence" value="ECO:0007669"/>
    <property type="project" value="InterPro"/>
</dbReference>
<dbReference type="PANTHER" id="PTHR12428:SF66">
    <property type="entry name" value="MITOCHONDRIAL INNER MEMBRANE PROTEIN OXA1L"/>
    <property type="match status" value="1"/>
</dbReference>
<evidence type="ECO:0000256" key="1">
    <source>
        <dbReference type="ARBA" id="ARBA00004448"/>
    </source>
</evidence>
<evidence type="ECO:0000256" key="3">
    <source>
        <dbReference type="ARBA" id="ARBA00022692"/>
    </source>
</evidence>
<feature type="transmembrane region" description="Helical" evidence="10">
    <location>
        <begin position="119"/>
        <end position="145"/>
    </location>
</feature>
<feature type="transmembrane region" description="Helical" evidence="10">
    <location>
        <begin position="1043"/>
        <end position="1068"/>
    </location>
</feature>
<keyword evidence="6 10" id="KW-1133">Transmembrane helix</keyword>
<evidence type="ECO:0000256" key="4">
    <source>
        <dbReference type="ARBA" id="ARBA00022792"/>
    </source>
</evidence>
<evidence type="ECO:0000256" key="9">
    <source>
        <dbReference type="RuleBase" id="RU003945"/>
    </source>
</evidence>
<dbReference type="PANTHER" id="PTHR12428">
    <property type="entry name" value="OXA1"/>
    <property type="match status" value="1"/>
</dbReference>
<evidence type="ECO:0000259" key="11">
    <source>
        <dbReference type="Pfam" id="PF02096"/>
    </source>
</evidence>
<evidence type="ECO:0000256" key="2">
    <source>
        <dbReference type="ARBA" id="ARBA00009877"/>
    </source>
</evidence>
<feature type="transmembrane region" description="Helical" evidence="10">
    <location>
        <begin position="528"/>
        <end position="549"/>
    </location>
</feature>
<dbReference type="GO" id="GO:0005743">
    <property type="term" value="C:mitochondrial inner membrane"/>
    <property type="evidence" value="ECO:0007669"/>
    <property type="project" value="UniProtKB-SubCell"/>
</dbReference>
<comment type="similarity">
    <text evidence="2 9">Belongs to the OXA1/ALB3/YidC family.</text>
</comment>
<proteinExistence type="inferred from homology"/>
<evidence type="ECO:0000256" key="6">
    <source>
        <dbReference type="ARBA" id="ARBA00022989"/>
    </source>
</evidence>
<keyword evidence="3 9" id="KW-0812">Transmembrane</keyword>
<keyword evidence="13" id="KW-1185">Reference proteome</keyword>
<dbReference type="Proteomes" id="UP000242913">
    <property type="component" value="Unassembled WGS sequence"/>
</dbReference>
<dbReference type="EMBL" id="KZ270070">
    <property type="protein sequence ID" value="OZC06722.1"/>
    <property type="molecule type" value="Genomic_DNA"/>
</dbReference>
<keyword evidence="5" id="KW-0809">Transit peptide</keyword>
<evidence type="ECO:0000256" key="10">
    <source>
        <dbReference type="SAM" id="Phobius"/>
    </source>
</evidence>
<dbReference type="InterPro" id="IPR028055">
    <property type="entry name" value="YidC/Oxa/ALB_C"/>
</dbReference>
<dbReference type="GO" id="GO:0032979">
    <property type="term" value="P:protein insertion into mitochondrial inner membrane from matrix"/>
    <property type="evidence" value="ECO:0007669"/>
    <property type="project" value="TreeGrafter"/>
</dbReference>
<evidence type="ECO:0000256" key="7">
    <source>
        <dbReference type="ARBA" id="ARBA00023128"/>
    </source>
</evidence>
<evidence type="ECO:0000256" key="8">
    <source>
        <dbReference type="ARBA" id="ARBA00023136"/>
    </source>
</evidence>
<evidence type="ECO:0000313" key="12">
    <source>
        <dbReference type="EMBL" id="OZC06722.1"/>
    </source>
</evidence>
<sequence>MSIYALSCRIGIKGFGGIIPSTSAAVVLNFPATAKWKNFDNRRNFSADTHSTDMTGLQIPPLAEWFEQSMRLSCNYAQSLVDNSSLNNILHEHLGLYTWWKPSSWYRVFLESLHTNYDLSWLATVICATILIRMATLYLPALILWKRTRFEEPQLPFLHQFRSRVGSIILYSSNVGLFLTQYCGIKKMAEAIYPTWTTCGILSFTDLTVPDPAFLLPSLTAICFTFASKKWIETLQMQKTASNWLLGLRPNYTIYPIAACSFFIANNVPSIVCVYWITSSLVSSVHATVLGTRTARSLLRLPGINIDPAEARRTELLNYISEMKRKRAYEKEEAQKGVAEIEKKIHEDDELSKSLAKEAESVKLERDSLFGEPWKQSAALSSSKIAKLMEQRIKENTMLRLRRHFLSELKSLPAVKTSSRQNLVNADRCQLILQIRHISFFGGSPPSSTSPVVPETLATPHTPLVSTDSTDFTLIEQLQLGAVKDFHLFDFLGGNSLVKEYDLFSWWSPASWFRLALEYMHFNIDLPWWLTVMCATISLRLLMIFVPIASHRLMGRIQLYKKDIDEYKEKIESAQRSGNFLSTMEAQKEMKDFLKSKDIRLSRQFLFMSLNGAIFMTQFIAVKKLADVAFPGLSTGGLYWFKDLTVPDPYYLLPLISAVTVAAVFKMGAETGGTSQGISPQIQKMLTRIGPVFVFGCSTKVSSAIALYWCTSNIISVIFSGIFKIPSVRALLKIPHLPSKQVQSYKKDWKANEAEENVVEKKSRLPIRHFYAAITSATATTVRSSNFQSQHWVIGIRHASTAKDIFVASKDALVDIPDIPIIAMPPEAGTSSGFSFYEKWLLKLDMLDIFGLNGSTVDSLGLFSWYSPASWYRIGLEFIHNHFDLPWFASIICTTLCLRLAFLRATLFLQRFAPKKMMHDETLKMFGEKKKEAREIIRSEALYRKISHDENVYIDTYNLRSSNRYYYFVLNSVLFLSQYRGIILMAENNFPGWDTGGALWFVDLTMTDPNFMVPALSSILIGCTLFLGYDPTGTASASKYVKVFKYLLVPAGVFFFSSRVPVAISIYWCASNFFNLLLTTTLRIPKIRYALDIPLKVTKPSSVSFQKAWKRAFGWKKETEKQARSRPVLWEVMQRQDLERFAKAGRSTSAK</sequence>
<feature type="transmembrane region" description="Helical" evidence="10">
    <location>
        <begin position="605"/>
        <end position="622"/>
    </location>
</feature>
<dbReference type="AlphaFoldDB" id="A0A238BNB2"/>
<keyword evidence="8 10" id="KW-0472">Membrane</keyword>
<dbReference type="Pfam" id="PF02096">
    <property type="entry name" value="60KD_IMP"/>
    <property type="match status" value="1"/>
</dbReference>
<reference evidence="12 13" key="1">
    <citation type="submission" date="2015-12" db="EMBL/GenBank/DDBJ databases">
        <title>Draft genome of the nematode, Onchocerca flexuosa.</title>
        <authorList>
            <person name="Mitreva M."/>
        </authorList>
    </citation>
    <scope>NUCLEOTIDE SEQUENCE [LARGE SCALE GENOMIC DNA]</scope>
    <source>
        <strain evidence="12">Red Deer</strain>
    </source>
</reference>
<name>A0A238BNB2_9BILA</name>
<keyword evidence="4" id="KW-0999">Mitochondrion inner membrane</keyword>
<comment type="subcellular location">
    <subcellularLocation>
        <location evidence="9">Membrane</location>
        <topology evidence="9">Multi-pass membrane protein</topology>
    </subcellularLocation>
    <subcellularLocation>
        <location evidence="1">Mitochondrion inner membrane</location>
        <topology evidence="1">Multi-pass membrane protein</topology>
    </subcellularLocation>
</comment>
<feature type="transmembrane region" description="Helical" evidence="10">
    <location>
        <begin position="887"/>
        <end position="909"/>
    </location>
</feature>
<accession>A0A238BNB2</accession>
<feature type="domain" description="Membrane insertase YidC/Oxa/ALB C-terminal" evidence="11">
    <location>
        <begin position="528"/>
        <end position="718"/>
    </location>
</feature>